<feature type="chain" id="PRO_5004721189" evidence="7">
    <location>
        <begin position="23"/>
        <end position="58"/>
    </location>
</feature>
<gene>
    <name evidence="8" type="ORF">EUTSA_v10002869mg</name>
</gene>
<protein>
    <submittedName>
        <fullName evidence="8">Uncharacterized protein</fullName>
    </submittedName>
</protein>
<evidence type="ECO:0000256" key="6">
    <source>
        <dbReference type="ARBA" id="ARBA00023157"/>
    </source>
</evidence>
<dbReference type="GO" id="GO:0005576">
    <property type="term" value="C:extracellular region"/>
    <property type="evidence" value="ECO:0007669"/>
    <property type="project" value="UniProtKB-SubCell"/>
</dbReference>
<comment type="subcellular location">
    <subcellularLocation>
        <location evidence="1">Secreted</location>
    </subcellularLocation>
</comment>
<evidence type="ECO:0000256" key="4">
    <source>
        <dbReference type="ARBA" id="ARBA00022702"/>
    </source>
</evidence>
<keyword evidence="4" id="KW-0372">Hormone</keyword>
<proteinExistence type="inferred from homology"/>
<dbReference type="EMBL" id="KI517609">
    <property type="protein sequence ID" value="ESQ37089.1"/>
    <property type="molecule type" value="Genomic_DNA"/>
</dbReference>
<evidence type="ECO:0000256" key="5">
    <source>
        <dbReference type="ARBA" id="ARBA00022729"/>
    </source>
</evidence>
<dbReference type="AlphaFoldDB" id="V4L0F8"/>
<comment type="similarity">
    <text evidence="2">Belongs to the plant rapid alkalinization factor (RALF) family.</text>
</comment>
<evidence type="ECO:0000256" key="1">
    <source>
        <dbReference type="ARBA" id="ARBA00004613"/>
    </source>
</evidence>
<name>V4L0F8_EUTSA</name>
<keyword evidence="6" id="KW-1015">Disulfide bond</keyword>
<feature type="signal peptide" evidence="7">
    <location>
        <begin position="1"/>
        <end position="22"/>
    </location>
</feature>
<evidence type="ECO:0000256" key="3">
    <source>
        <dbReference type="ARBA" id="ARBA00022525"/>
    </source>
</evidence>
<evidence type="ECO:0000256" key="7">
    <source>
        <dbReference type="SAM" id="SignalP"/>
    </source>
</evidence>
<accession>V4L0F8</accession>
<reference evidence="8 9" key="1">
    <citation type="journal article" date="2013" name="Front. Plant Sci.">
        <title>The Reference Genome of the Halophytic Plant Eutrema salsugineum.</title>
        <authorList>
            <person name="Yang R."/>
            <person name="Jarvis D.E."/>
            <person name="Chen H."/>
            <person name="Beilstein M.A."/>
            <person name="Grimwood J."/>
            <person name="Jenkins J."/>
            <person name="Shu S."/>
            <person name="Prochnik S."/>
            <person name="Xin M."/>
            <person name="Ma C."/>
            <person name="Schmutz J."/>
            <person name="Wing R.A."/>
            <person name="Mitchell-Olds T."/>
            <person name="Schumaker K.S."/>
            <person name="Wang X."/>
        </authorList>
    </citation>
    <scope>NUCLEOTIDE SEQUENCE [LARGE SCALE GENOMIC DNA]</scope>
</reference>
<keyword evidence="3" id="KW-0964">Secreted</keyword>
<dbReference type="Proteomes" id="UP000030689">
    <property type="component" value="Unassembled WGS sequence"/>
</dbReference>
<organism evidence="8 9">
    <name type="scientific">Eutrema salsugineum</name>
    <name type="common">Saltwater cress</name>
    <name type="synonym">Sisymbrium salsugineum</name>
    <dbReference type="NCBI Taxonomy" id="72664"/>
    <lineage>
        <taxon>Eukaryota</taxon>
        <taxon>Viridiplantae</taxon>
        <taxon>Streptophyta</taxon>
        <taxon>Embryophyta</taxon>
        <taxon>Tracheophyta</taxon>
        <taxon>Spermatophyta</taxon>
        <taxon>Magnoliopsida</taxon>
        <taxon>eudicotyledons</taxon>
        <taxon>Gunneridae</taxon>
        <taxon>Pentapetalae</taxon>
        <taxon>rosids</taxon>
        <taxon>malvids</taxon>
        <taxon>Brassicales</taxon>
        <taxon>Brassicaceae</taxon>
        <taxon>Eutremeae</taxon>
        <taxon>Eutrema</taxon>
    </lineage>
</organism>
<dbReference type="KEGG" id="eus:EUTSA_v10002869mg"/>
<dbReference type="GO" id="GO:0005179">
    <property type="term" value="F:hormone activity"/>
    <property type="evidence" value="ECO:0007669"/>
    <property type="project" value="UniProtKB-KW"/>
</dbReference>
<evidence type="ECO:0000313" key="8">
    <source>
        <dbReference type="EMBL" id="ESQ37089.1"/>
    </source>
</evidence>
<keyword evidence="9" id="KW-1185">Reference proteome</keyword>
<sequence>MKAWMILMLVICVSMIVGQSEATKGPGCHPHGSHHKPRVPVHKYRRGCTIINRCKRAT</sequence>
<evidence type="ECO:0000313" key="9">
    <source>
        <dbReference type="Proteomes" id="UP000030689"/>
    </source>
</evidence>
<keyword evidence="5 7" id="KW-0732">Signal</keyword>
<dbReference type="Gramene" id="ESQ37089">
    <property type="protein sequence ID" value="ESQ37089"/>
    <property type="gene ID" value="EUTSA_v10002869mg"/>
</dbReference>
<dbReference type="InterPro" id="IPR008801">
    <property type="entry name" value="RALF"/>
</dbReference>
<evidence type="ECO:0000256" key="2">
    <source>
        <dbReference type="ARBA" id="ARBA00009178"/>
    </source>
</evidence>
<dbReference type="GO" id="GO:0040008">
    <property type="term" value="P:regulation of growth"/>
    <property type="evidence" value="ECO:0007669"/>
    <property type="project" value="UniProtKB-ARBA"/>
</dbReference>
<dbReference type="Pfam" id="PF05498">
    <property type="entry name" value="RALF"/>
    <property type="match status" value="1"/>
</dbReference>
<dbReference type="STRING" id="72664.V4L0F8"/>